<dbReference type="Ensembl" id="ENSXCOT00000005831.1">
    <property type="protein sequence ID" value="ENSXCOP00000005765.1"/>
    <property type="gene ID" value="ENSXCOG00000004487.1"/>
</dbReference>
<dbReference type="InterPro" id="IPR036226">
    <property type="entry name" value="LipOase_C_sf"/>
</dbReference>
<sequence>MVIFRVSAQHAALNDGQFDYNSWIPNGSLLLCEPPPTTKGQSSMQTLLEVLPNVGDTVKIVSAVWTLSDKYTDVVPLGTYPEEHFDEPALKQMIKEFQAELSYLSEEITARNSQLKIPYPYLNPAVIDNSVTI</sequence>
<dbReference type="InterPro" id="IPR000907">
    <property type="entry name" value="LipOase"/>
</dbReference>
<feature type="domain" description="Lipoxygenase" evidence="4">
    <location>
        <begin position="1"/>
        <end position="133"/>
    </location>
</feature>
<dbReference type="GeneTree" id="ENSGT00940000166257"/>
<evidence type="ECO:0000259" key="4">
    <source>
        <dbReference type="PROSITE" id="PS51393"/>
    </source>
</evidence>
<reference evidence="5" key="1">
    <citation type="submission" date="2025-08" db="UniProtKB">
        <authorList>
            <consortium name="Ensembl"/>
        </authorList>
    </citation>
    <scope>IDENTIFICATION</scope>
</reference>
<evidence type="ECO:0000256" key="1">
    <source>
        <dbReference type="ARBA" id="ARBA00022723"/>
    </source>
</evidence>
<dbReference type="GO" id="GO:0034440">
    <property type="term" value="P:lipid oxidation"/>
    <property type="evidence" value="ECO:0007669"/>
    <property type="project" value="InterPro"/>
</dbReference>
<dbReference type="GO" id="GO:0046872">
    <property type="term" value="F:metal ion binding"/>
    <property type="evidence" value="ECO:0007669"/>
    <property type="project" value="UniProtKB-KW"/>
</dbReference>
<keyword evidence="6" id="KW-1185">Reference proteome</keyword>
<evidence type="ECO:0000256" key="3">
    <source>
        <dbReference type="ARBA" id="ARBA00023002"/>
    </source>
</evidence>
<proteinExistence type="predicted"/>
<evidence type="ECO:0000256" key="2">
    <source>
        <dbReference type="ARBA" id="ARBA00022964"/>
    </source>
</evidence>
<accession>A0A3B5L5T5</accession>
<dbReference type="PANTHER" id="PTHR11771">
    <property type="entry name" value="LIPOXYGENASE"/>
    <property type="match status" value="1"/>
</dbReference>
<dbReference type="SUPFAM" id="SSF48484">
    <property type="entry name" value="Lipoxigenase"/>
    <property type="match status" value="1"/>
</dbReference>
<dbReference type="Gene3D" id="1.20.245.10">
    <property type="entry name" value="Lipoxygenase-1, Domain 5"/>
    <property type="match status" value="1"/>
</dbReference>
<dbReference type="AlphaFoldDB" id="A0A3B5L5T5"/>
<keyword evidence="3" id="KW-0560">Oxidoreductase</keyword>
<organism evidence="5 6">
    <name type="scientific">Xiphophorus couchianus</name>
    <name type="common">Monterrey platyfish</name>
    <dbReference type="NCBI Taxonomy" id="32473"/>
    <lineage>
        <taxon>Eukaryota</taxon>
        <taxon>Metazoa</taxon>
        <taxon>Chordata</taxon>
        <taxon>Craniata</taxon>
        <taxon>Vertebrata</taxon>
        <taxon>Euteleostomi</taxon>
        <taxon>Actinopterygii</taxon>
        <taxon>Neopterygii</taxon>
        <taxon>Teleostei</taxon>
        <taxon>Neoteleostei</taxon>
        <taxon>Acanthomorphata</taxon>
        <taxon>Ovalentaria</taxon>
        <taxon>Atherinomorphae</taxon>
        <taxon>Cyprinodontiformes</taxon>
        <taxon>Poeciliidae</taxon>
        <taxon>Poeciliinae</taxon>
        <taxon>Xiphophorus</taxon>
    </lineage>
</organism>
<dbReference type="PROSITE" id="PS51393">
    <property type="entry name" value="LIPOXYGENASE_3"/>
    <property type="match status" value="1"/>
</dbReference>
<keyword evidence="2" id="KW-0223">Dioxygenase</keyword>
<keyword evidence="1" id="KW-0479">Metal-binding</keyword>
<dbReference type="Proteomes" id="UP000261380">
    <property type="component" value="Unplaced"/>
</dbReference>
<dbReference type="STRING" id="32473.ENSXCOP00000005765"/>
<dbReference type="GO" id="GO:0016702">
    <property type="term" value="F:oxidoreductase activity, acting on single donors with incorporation of molecular oxygen, incorporation of two atoms of oxygen"/>
    <property type="evidence" value="ECO:0007669"/>
    <property type="project" value="InterPro"/>
</dbReference>
<evidence type="ECO:0000313" key="5">
    <source>
        <dbReference type="Ensembl" id="ENSXCOP00000005765.1"/>
    </source>
</evidence>
<dbReference type="Pfam" id="PF00305">
    <property type="entry name" value="Lipoxygenase"/>
    <property type="match status" value="1"/>
</dbReference>
<protein>
    <recommendedName>
        <fullName evidence="4">Lipoxygenase domain-containing protein</fullName>
    </recommendedName>
</protein>
<evidence type="ECO:0000313" key="6">
    <source>
        <dbReference type="Proteomes" id="UP000261380"/>
    </source>
</evidence>
<reference evidence="5" key="2">
    <citation type="submission" date="2025-09" db="UniProtKB">
        <authorList>
            <consortium name="Ensembl"/>
        </authorList>
    </citation>
    <scope>IDENTIFICATION</scope>
</reference>
<dbReference type="InterPro" id="IPR013819">
    <property type="entry name" value="LipOase_C"/>
</dbReference>
<name>A0A3B5L5T5_9TELE</name>